<accession>A0A917CBK8</accession>
<dbReference type="AlphaFoldDB" id="A0A917CBK8"/>
<dbReference type="Proteomes" id="UP000632858">
    <property type="component" value="Unassembled WGS sequence"/>
</dbReference>
<comment type="caution">
    <text evidence="2">The sequence shown here is derived from an EMBL/GenBank/DDBJ whole genome shotgun (WGS) entry which is preliminary data.</text>
</comment>
<evidence type="ECO:0000256" key="1">
    <source>
        <dbReference type="SAM" id="SignalP"/>
    </source>
</evidence>
<name>A0A917CBK8_9GAMM</name>
<feature type="chain" id="PRO_5038070621" evidence="1">
    <location>
        <begin position="25"/>
        <end position="144"/>
    </location>
</feature>
<feature type="signal peptide" evidence="1">
    <location>
        <begin position="1"/>
        <end position="24"/>
    </location>
</feature>
<proteinExistence type="predicted"/>
<reference evidence="2" key="1">
    <citation type="journal article" date="2014" name="Int. J. Syst. Evol. Microbiol.">
        <title>Complete genome sequence of Corynebacterium casei LMG S-19264T (=DSM 44701T), isolated from a smear-ripened cheese.</title>
        <authorList>
            <consortium name="US DOE Joint Genome Institute (JGI-PGF)"/>
            <person name="Walter F."/>
            <person name="Albersmeier A."/>
            <person name="Kalinowski J."/>
            <person name="Ruckert C."/>
        </authorList>
    </citation>
    <scope>NUCLEOTIDE SEQUENCE</scope>
    <source>
        <strain evidence="2">CGMCC 1.12726</strain>
    </source>
</reference>
<keyword evidence="1" id="KW-0732">Signal</keyword>
<gene>
    <name evidence="2" type="ORF">GCM10010960_01820</name>
</gene>
<evidence type="ECO:0000313" key="3">
    <source>
        <dbReference type="Proteomes" id="UP000632858"/>
    </source>
</evidence>
<keyword evidence="3" id="KW-1185">Reference proteome</keyword>
<evidence type="ECO:0000313" key="2">
    <source>
        <dbReference type="EMBL" id="GGF83368.1"/>
    </source>
</evidence>
<organism evidence="2 3">
    <name type="scientific">Arenimonas maotaiensis</name>
    <dbReference type="NCBI Taxonomy" id="1446479"/>
    <lineage>
        <taxon>Bacteria</taxon>
        <taxon>Pseudomonadati</taxon>
        <taxon>Pseudomonadota</taxon>
        <taxon>Gammaproteobacteria</taxon>
        <taxon>Lysobacterales</taxon>
        <taxon>Lysobacteraceae</taxon>
        <taxon>Arenimonas</taxon>
    </lineage>
</organism>
<dbReference type="EMBL" id="BMFO01000001">
    <property type="protein sequence ID" value="GGF83368.1"/>
    <property type="molecule type" value="Genomic_DNA"/>
</dbReference>
<protein>
    <submittedName>
        <fullName evidence="2">Uncharacterized protein</fullName>
    </submittedName>
</protein>
<reference evidence="2" key="2">
    <citation type="submission" date="2020-09" db="EMBL/GenBank/DDBJ databases">
        <authorList>
            <person name="Sun Q."/>
            <person name="Zhou Y."/>
        </authorList>
    </citation>
    <scope>NUCLEOTIDE SEQUENCE</scope>
    <source>
        <strain evidence="2">CGMCC 1.12726</strain>
    </source>
</reference>
<sequence>MGKFLMIRWILTAAVVATTPAAFAVTKNIECRQTTDKNMEQVIYAKVDDESNKAEVEFFGLSAECAQERTCGIKIYAKDTLPSVIRLTSVTHAGLSASYTTIIDINRTDLTVVTRTKLELPTGISESTAHGKCTVKSAKSPKLL</sequence>